<dbReference type="PROSITE" id="PS50865">
    <property type="entry name" value="ZF_MYND_2"/>
    <property type="match status" value="1"/>
</dbReference>
<dbReference type="Proteomes" id="UP000007431">
    <property type="component" value="Unassembled WGS sequence"/>
</dbReference>
<dbReference type="VEuPathDB" id="FungiDB:SCHCODRAFT_01207856"/>
<accession>D8PPZ1</accession>
<evidence type="ECO:0000313" key="8">
    <source>
        <dbReference type="Proteomes" id="UP000007431"/>
    </source>
</evidence>
<evidence type="ECO:0000256" key="4">
    <source>
        <dbReference type="PROSITE-ProRule" id="PRU00134"/>
    </source>
</evidence>
<dbReference type="EMBL" id="GL377302">
    <property type="protein sequence ID" value="EFJ01655.1"/>
    <property type="molecule type" value="Genomic_DNA"/>
</dbReference>
<keyword evidence="1" id="KW-0479">Metal-binding</keyword>
<dbReference type="InterPro" id="IPR002893">
    <property type="entry name" value="Znf_MYND"/>
</dbReference>
<organism evidence="8">
    <name type="scientific">Schizophyllum commune (strain H4-8 / FGSC 9210)</name>
    <name type="common">Split gill fungus</name>
    <dbReference type="NCBI Taxonomy" id="578458"/>
    <lineage>
        <taxon>Eukaryota</taxon>
        <taxon>Fungi</taxon>
        <taxon>Dikarya</taxon>
        <taxon>Basidiomycota</taxon>
        <taxon>Agaricomycotina</taxon>
        <taxon>Agaricomycetes</taxon>
        <taxon>Agaricomycetidae</taxon>
        <taxon>Agaricales</taxon>
        <taxon>Schizophyllaceae</taxon>
        <taxon>Schizophyllum</taxon>
    </lineage>
</organism>
<feature type="non-terminal residue" evidence="7">
    <location>
        <position position="673"/>
    </location>
</feature>
<dbReference type="RefSeq" id="XP_003036557.1">
    <property type="nucleotide sequence ID" value="XM_003036511.1"/>
</dbReference>
<evidence type="ECO:0000256" key="5">
    <source>
        <dbReference type="SAM" id="MobiDB-lite"/>
    </source>
</evidence>
<dbReference type="OrthoDB" id="3017654at2759"/>
<evidence type="ECO:0000256" key="2">
    <source>
        <dbReference type="ARBA" id="ARBA00022771"/>
    </source>
</evidence>
<keyword evidence="3" id="KW-0862">Zinc</keyword>
<feature type="region of interest" description="Disordered" evidence="5">
    <location>
        <begin position="566"/>
        <end position="591"/>
    </location>
</feature>
<name>D8PPZ1_SCHCM</name>
<evidence type="ECO:0000259" key="6">
    <source>
        <dbReference type="PROSITE" id="PS50865"/>
    </source>
</evidence>
<reference evidence="7 8" key="1">
    <citation type="journal article" date="2010" name="Nat. Biotechnol.">
        <title>Genome sequence of the model mushroom Schizophyllum commune.</title>
        <authorList>
            <person name="Ohm R.A."/>
            <person name="de Jong J.F."/>
            <person name="Lugones L.G."/>
            <person name="Aerts A."/>
            <person name="Kothe E."/>
            <person name="Stajich J.E."/>
            <person name="de Vries R.P."/>
            <person name="Record E."/>
            <person name="Levasseur A."/>
            <person name="Baker S.E."/>
            <person name="Bartholomew K.A."/>
            <person name="Coutinho P.M."/>
            <person name="Erdmann S."/>
            <person name="Fowler T.J."/>
            <person name="Gathman A.C."/>
            <person name="Lombard V."/>
            <person name="Henrissat B."/>
            <person name="Knabe N."/>
            <person name="Kuees U."/>
            <person name="Lilly W.W."/>
            <person name="Lindquist E."/>
            <person name="Lucas S."/>
            <person name="Magnuson J.K."/>
            <person name="Piumi F."/>
            <person name="Raudaskoski M."/>
            <person name="Salamov A."/>
            <person name="Schmutz J."/>
            <person name="Schwarze F.W.M.R."/>
            <person name="vanKuyk P.A."/>
            <person name="Horton J.S."/>
            <person name="Grigoriev I.V."/>
            <person name="Woesten H.A.B."/>
        </authorList>
    </citation>
    <scope>NUCLEOTIDE SEQUENCE [LARGE SCALE GENOMIC DNA]</scope>
    <source>
        <strain evidence="8">H4-8 / FGSC 9210</strain>
    </source>
</reference>
<evidence type="ECO:0000256" key="3">
    <source>
        <dbReference type="ARBA" id="ARBA00022833"/>
    </source>
</evidence>
<dbReference type="HOGENOM" id="CLU_408343_0_0_1"/>
<dbReference type="KEGG" id="scm:SCHCO_01207856"/>
<feature type="domain" description="MYND-type" evidence="6">
    <location>
        <begin position="404"/>
        <end position="449"/>
    </location>
</feature>
<keyword evidence="8" id="KW-1185">Reference proteome</keyword>
<sequence length="673" mass="76981">MRSLLIALERLARDPECNSSKTHLAEAQTILRRGQALRLLREDFQPSDFSSLVKGMRGWYAQTIGDMLLCYAIWFSVSTSKKYAALAEYAPASFSDVFRWLELVHPRNNCLHQGYPDRSDVCFPLSQFFVFTDDLMRGMYPYLVDHPHSLRLILDLWLNQSRYIRVTAFQAAGMMCNFANASLQLFEEMSKAEGGQDYFVGEMLRLFKGHSRRRVLRAICENVSFLRKLKPKEDVFKAWGNQLGLARTIVGTPHFSGIVAPKVFVDMLISAAIYATQFPTERRMQHTANEALRMLDTLCWQSPHTVNLSRAIKAGVFSLLVDYAKMRRLTGSEASADNDFVVKLASTLTQATIVRAFHARHNDLLSPESPDAFVEEKFRSVLRAYRTLWPQFALLQQSKDWKQSIPCSLSTHPPHFSSNLRFCRCGQRAYCSEGCQREDWQEYGHHRRCDWRQFPSDRDGITDPKNVLFRLWLAKRVIERNSVAIAMVINASWREAEKQIYSSDPFELPHPFIVVDLTDVPPDHRAADDFAFRCEVRAVVVDKLPELVHAYDDFHDPYDIHYDTCDAEHDAGDAPHDSGEARHDSADAHDAHQDINDAHQEPSQPDAADASPISFVCMPPSALTRVKFRVGDHALERFVPYMFDWASCLVETTKMQGCRVVLSEPCDASDWTY</sequence>
<protein>
    <recommendedName>
        <fullName evidence="6">MYND-type domain-containing protein</fullName>
    </recommendedName>
</protein>
<keyword evidence="2 4" id="KW-0863">Zinc-finger</keyword>
<dbReference type="AlphaFoldDB" id="D8PPZ1"/>
<evidence type="ECO:0000313" key="7">
    <source>
        <dbReference type="EMBL" id="EFJ01655.1"/>
    </source>
</evidence>
<dbReference type="GO" id="GO:0008270">
    <property type="term" value="F:zinc ion binding"/>
    <property type="evidence" value="ECO:0007669"/>
    <property type="project" value="UniProtKB-KW"/>
</dbReference>
<proteinExistence type="predicted"/>
<evidence type="ECO:0000256" key="1">
    <source>
        <dbReference type="ARBA" id="ARBA00022723"/>
    </source>
</evidence>
<gene>
    <name evidence="7" type="ORF">SCHCODRAFT_102611</name>
</gene>
<dbReference type="InParanoid" id="D8PPZ1"/>
<dbReference type="GeneID" id="9585932"/>